<comment type="caution">
    <text evidence="4">The sequence shown here is derived from an EMBL/GenBank/DDBJ whole genome shotgun (WGS) entry which is preliminary data.</text>
</comment>
<feature type="compositionally biased region" description="Pro residues" evidence="1">
    <location>
        <begin position="211"/>
        <end position="227"/>
    </location>
</feature>
<dbReference type="Proteomes" id="UP000823894">
    <property type="component" value="Unassembled WGS sequence"/>
</dbReference>
<keyword evidence="2" id="KW-1133">Transmembrane helix</keyword>
<proteinExistence type="predicted"/>
<organism evidence="4 5">
    <name type="scientific">Candidatus Mediterraneibacter faecigallinarum</name>
    <dbReference type="NCBI Taxonomy" id="2838669"/>
    <lineage>
        <taxon>Bacteria</taxon>
        <taxon>Bacillati</taxon>
        <taxon>Bacillota</taxon>
        <taxon>Clostridia</taxon>
        <taxon>Lachnospirales</taxon>
        <taxon>Lachnospiraceae</taxon>
        <taxon>Mediterraneibacter</taxon>
    </lineage>
</organism>
<accession>A0A9D2NTR8</accession>
<keyword evidence="2" id="KW-0472">Membrane</keyword>
<gene>
    <name evidence="4" type="ORF">H9757_01735</name>
</gene>
<keyword evidence="2" id="KW-0812">Transmembrane</keyword>
<feature type="domain" description="Anti-sigma factor RsgI-like middle" evidence="3">
    <location>
        <begin position="87"/>
        <end position="204"/>
    </location>
</feature>
<dbReference type="Pfam" id="PF23750">
    <property type="entry name" value="RsgI_M"/>
    <property type="match status" value="1"/>
</dbReference>
<reference evidence="4" key="2">
    <citation type="submission" date="2021-04" db="EMBL/GenBank/DDBJ databases">
        <authorList>
            <person name="Gilroy R."/>
        </authorList>
    </citation>
    <scope>NUCLEOTIDE SEQUENCE</scope>
    <source>
        <strain evidence="4">ChiGjej1B1-1692</strain>
    </source>
</reference>
<evidence type="ECO:0000313" key="4">
    <source>
        <dbReference type="EMBL" id="HJC37777.1"/>
    </source>
</evidence>
<feature type="compositionally biased region" description="Acidic residues" evidence="1">
    <location>
        <begin position="235"/>
        <end position="276"/>
    </location>
</feature>
<evidence type="ECO:0000313" key="5">
    <source>
        <dbReference type="Proteomes" id="UP000823894"/>
    </source>
</evidence>
<reference evidence="4" key="1">
    <citation type="journal article" date="2021" name="PeerJ">
        <title>Extensive microbial diversity within the chicken gut microbiome revealed by metagenomics and culture.</title>
        <authorList>
            <person name="Gilroy R."/>
            <person name="Ravi A."/>
            <person name="Getino M."/>
            <person name="Pursley I."/>
            <person name="Horton D.L."/>
            <person name="Alikhan N.F."/>
            <person name="Baker D."/>
            <person name="Gharbi K."/>
            <person name="Hall N."/>
            <person name="Watson M."/>
            <person name="Adriaenssens E.M."/>
            <person name="Foster-Nyarko E."/>
            <person name="Jarju S."/>
            <person name="Secka A."/>
            <person name="Antonio M."/>
            <person name="Oren A."/>
            <person name="Chaudhuri R.R."/>
            <person name="La Ragione R."/>
            <person name="Hildebrand F."/>
            <person name="Pallen M.J."/>
        </authorList>
    </citation>
    <scope>NUCLEOTIDE SEQUENCE</scope>
    <source>
        <strain evidence="4">ChiGjej1B1-1692</strain>
    </source>
</reference>
<dbReference type="EMBL" id="DWWK01000018">
    <property type="protein sequence ID" value="HJC37777.1"/>
    <property type="molecule type" value="Genomic_DNA"/>
</dbReference>
<name>A0A9D2NTR8_9FIRM</name>
<evidence type="ECO:0000259" key="3">
    <source>
        <dbReference type="Pfam" id="PF23750"/>
    </source>
</evidence>
<dbReference type="InterPro" id="IPR055431">
    <property type="entry name" value="RsgI_M"/>
</dbReference>
<feature type="region of interest" description="Disordered" evidence="1">
    <location>
        <begin position="206"/>
        <end position="276"/>
    </location>
</feature>
<protein>
    <recommendedName>
        <fullName evidence="3">Anti-sigma factor RsgI-like middle domain-containing protein</fullName>
    </recommendedName>
</protein>
<evidence type="ECO:0000256" key="1">
    <source>
        <dbReference type="SAM" id="MobiDB-lite"/>
    </source>
</evidence>
<feature type="transmembrane region" description="Helical" evidence="2">
    <location>
        <begin position="59"/>
        <end position="78"/>
    </location>
</feature>
<sequence length="276" mass="30508">MKENTTYLVMEVHTAYAVLLDNEGRFIKAANVGYQIGDIVERAFPLKYPEDRKKRVNRVIRLAASLAACICVAVFGVYEYQYFFLPYGTIQMQINPDIEMTLSRSGRVLDLDGINEDGKTLIDGYDYDGKDKYTVTDELTDRAIDLGFLDDGGQVALLVTSKNTEWADTLEKDLVDELNEHLKQYDLTINVSVGTIDADVLDEPQSITIPIPDPEPAPEPAAEPEPAQPVTGDSGYDDDAADDLYDDAGDDTDDGDSSYGDDDWDDGDDSGEDDDD</sequence>
<dbReference type="AlphaFoldDB" id="A0A9D2NTR8"/>
<evidence type="ECO:0000256" key="2">
    <source>
        <dbReference type="SAM" id="Phobius"/>
    </source>
</evidence>